<feature type="transmembrane region" description="Helical" evidence="1">
    <location>
        <begin position="16"/>
        <end position="36"/>
    </location>
</feature>
<name>A0ABS2LI96_9CELL</name>
<comment type="caution">
    <text evidence="2">The sequence shown here is derived from an EMBL/GenBank/DDBJ whole genome shotgun (WGS) entry which is preliminary data.</text>
</comment>
<feature type="transmembrane region" description="Helical" evidence="1">
    <location>
        <begin position="56"/>
        <end position="76"/>
    </location>
</feature>
<organism evidence="2 3">
    <name type="scientific">Oerskovia jenensis</name>
    <dbReference type="NCBI Taxonomy" id="162169"/>
    <lineage>
        <taxon>Bacteria</taxon>
        <taxon>Bacillati</taxon>
        <taxon>Actinomycetota</taxon>
        <taxon>Actinomycetes</taxon>
        <taxon>Micrococcales</taxon>
        <taxon>Cellulomonadaceae</taxon>
        <taxon>Oerskovia</taxon>
    </lineage>
</organism>
<dbReference type="Proteomes" id="UP000698059">
    <property type="component" value="Unassembled WGS sequence"/>
</dbReference>
<accession>A0ABS2LI96</accession>
<evidence type="ECO:0000256" key="1">
    <source>
        <dbReference type="SAM" id="Phobius"/>
    </source>
</evidence>
<dbReference type="EMBL" id="JAFBBO010000001">
    <property type="protein sequence ID" value="MBM7480110.1"/>
    <property type="molecule type" value="Genomic_DNA"/>
</dbReference>
<keyword evidence="1" id="KW-0812">Transmembrane</keyword>
<dbReference type="RefSeq" id="WP_205307927.1">
    <property type="nucleotide sequence ID" value="NZ_BAAAVF010000007.1"/>
</dbReference>
<reference evidence="2 3" key="1">
    <citation type="submission" date="2021-01" db="EMBL/GenBank/DDBJ databases">
        <title>Sequencing the genomes of 1000 actinobacteria strains.</title>
        <authorList>
            <person name="Klenk H.-P."/>
        </authorList>
    </citation>
    <scope>NUCLEOTIDE SEQUENCE [LARGE SCALE GENOMIC DNA]</scope>
    <source>
        <strain evidence="2 3">DSM 46000</strain>
    </source>
</reference>
<keyword evidence="1" id="KW-0472">Membrane</keyword>
<keyword evidence="1" id="KW-1133">Transmembrane helix</keyword>
<proteinExistence type="predicted"/>
<evidence type="ECO:0000313" key="2">
    <source>
        <dbReference type="EMBL" id="MBM7480110.1"/>
    </source>
</evidence>
<keyword evidence="3" id="KW-1185">Reference proteome</keyword>
<sequence>MTTIPTHPISDRAVSYLRTVVPVLWGSAVAAILRATTPHLPGDLGTALADWLSSETTLALVTAAAIAAWYALWRWAEPRIPDWLTRLVLGSAQTPVYVHDAEIGVLEEYVPPTSGAPLAG</sequence>
<evidence type="ECO:0000313" key="3">
    <source>
        <dbReference type="Proteomes" id="UP000698059"/>
    </source>
</evidence>
<gene>
    <name evidence="2" type="ORF">JOD49_003030</name>
</gene>
<protein>
    <submittedName>
        <fullName evidence="2">Uncharacterized protein</fullName>
    </submittedName>
</protein>